<keyword evidence="3" id="KW-0808">Transferase</keyword>
<dbReference type="GO" id="GO:0003676">
    <property type="term" value="F:nucleic acid binding"/>
    <property type="evidence" value="ECO:0007669"/>
    <property type="project" value="InterPro"/>
</dbReference>
<dbReference type="GO" id="GO:0015074">
    <property type="term" value="P:DNA integration"/>
    <property type="evidence" value="ECO:0007669"/>
    <property type="project" value="InterPro"/>
</dbReference>
<dbReference type="InterPro" id="IPR043502">
    <property type="entry name" value="DNA/RNA_pol_sf"/>
</dbReference>
<keyword evidence="3" id="KW-0378">Hydrolase</keyword>
<feature type="domain" description="Integrase catalytic" evidence="2">
    <location>
        <begin position="404"/>
        <end position="568"/>
    </location>
</feature>
<dbReference type="Pfam" id="PF17921">
    <property type="entry name" value="Integrase_H2C2"/>
    <property type="match status" value="1"/>
</dbReference>
<dbReference type="InterPro" id="IPR043128">
    <property type="entry name" value="Rev_trsase/Diguanyl_cyclase"/>
</dbReference>
<dbReference type="Pfam" id="PF00078">
    <property type="entry name" value="RVT_1"/>
    <property type="match status" value="1"/>
</dbReference>
<organism evidence="3 4">
    <name type="scientific">Helianthus annuus</name>
    <name type="common">Common sunflower</name>
    <dbReference type="NCBI Taxonomy" id="4232"/>
    <lineage>
        <taxon>Eukaryota</taxon>
        <taxon>Viridiplantae</taxon>
        <taxon>Streptophyta</taxon>
        <taxon>Embryophyta</taxon>
        <taxon>Tracheophyta</taxon>
        <taxon>Spermatophyta</taxon>
        <taxon>Magnoliopsida</taxon>
        <taxon>eudicotyledons</taxon>
        <taxon>Gunneridae</taxon>
        <taxon>Pentapetalae</taxon>
        <taxon>asterids</taxon>
        <taxon>campanulids</taxon>
        <taxon>Asterales</taxon>
        <taxon>Asteraceae</taxon>
        <taxon>Asteroideae</taxon>
        <taxon>Heliantheae alliance</taxon>
        <taxon>Heliantheae</taxon>
        <taxon>Helianthus</taxon>
    </lineage>
</organism>
<comment type="caution">
    <text evidence="3">The sequence shown here is derived from an EMBL/GenBank/DDBJ whole genome shotgun (WGS) entry which is preliminary data.</text>
</comment>
<dbReference type="Proteomes" id="UP000215914">
    <property type="component" value="Unassembled WGS sequence"/>
</dbReference>
<dbReference type="InterPro" id="IPR036397">
    <property type="entry name" value="RNaseH_sf"/>
</dbReference>
<keyword evidence="4" id="KW-1185">Reference proteome</keyword>
<evidence type="ECO:0000259" key="2">
    <source>
        <dbReference type="PROSITE" id="PS50994"/>
    </source>
</evidence>
<accession>A0A9K3DXN9</accession>
<dbReference type="PANTHER" id="PTHR37984">
    <property type="entry name" value="PROTEIN CBG26694"/>
    <property type="match status" value="1"/>
</dbReference>
<dbReference type="InterPro" id="IPR041577">
    <property type="entry name" value="RT_RNaseH_2"/>
</dbReference>
<evidence type="ECO:0000313" key="3">
    <source>
        <dbReference type="EMBL" id="KAF5763515.1"/>
    </source>
</evidence>
<dbReference type="Gene3D" id="1.10.340.70">
    <property type="match status" value="1"/>
</dbReference>
<dbReference type="FunFam" id="1.10.340.70:FF:000001">
    <property type="entry name" value="Retrovirus-related Pol polyprotein from transposon gypsy-like Protein"/>
    <property type="match status" value="1"/>
</dbReference>
<reference evidence="3" key="1">
    <citation type="journal article" date="2017" name="Nature">
        <title>The sunflower genome provides insights into oil metabolism, flowering and Asterid evolution.</title>
        <authorList>
            <person name="Badouin H."/>
            <person name="Gouzy J."/>
            <person name="Grassa C.J."/>
            <person name="Murat F."/>
            <person name="Staton S.E."/>
            <person name="Cottret L."/>
            <person name="Lelandais-Briere C."/>
            <person name="Owens G.L."/>
            <person name="Carrere S."/>
            <person name="Mayjonade B."/>
            <person name="Legrand L."/>
            <person name="Gill N."/>
            <person name="Kane N.C."/>
            <person name="Bowers J.E."/>
            <person name="Hubner S."/>
            <person name="Bellec A."/>
            <person name="Berard A."/>
            <person name="Berges H."/>
            <person name="Blanchet N."/>
            <person name="Boniface M.C."/>
            <person name="Brunel D."/>
            <person name="Catrice O."/>
            <person name="Chaidir N."/>
            <person name="Claudel C."/>
            <person name="Donnadieu C."/>
            <person name="Faraut T."/>
            <person name="Fievet G."/>
            <person name="Helmstetter N."/>
            <person name="King M."/>
            <person name="Knapp S.J."/>
            <person name="Lai Z."/>
            <person name="Le Paslier M.C."/>
            <person name="Lippi Y."/>
            <person name="Lorenzon L."/>
            <person name="Mandel J.R."/>
            <person name="Marage G."/>
            <person name="Marchand G."/>
            <person name="Marquand E."/>
            <person name="Bret-Mestries E."/>
            <person name="Morien E."/>
            <person name="Nambeesan S."/>
            <person name="Nguyen T."/>
            <person name="Pegot-Espagnet P."/>
            <person name="Pouilly N."/>
            <person name="Raftis F."/>
            <person name="Sallet E."/>
            <person name="Schiex T."/>
            <person name="Thomas J."/>
            <person name="Vandecasteele C."/>
            <person name="Vares D."/>
            <person name="Vear F."/>
            <person name="Vautrin S."/>
            <person name="Crespi M."/>
            <person name="Mangin B."/>
            <person name="Burke J.M."/>
            <person name="Salse J."/>
            <person name="Munos S."/>
            <person name="Vincourt P."/>
            <person name="Rieseberg L.H."/>
            <person name="Langlade N.B."/>
        </authorList>
    </citation>
    <scope>NUCLEOTIDE SEQUENCE</scope>
    <source>
        <tissue evidence="3">Leaves</tissue>
    </source>
</reference>
<sequence>MNDVFRPFLRKFVLVFFDDILIYSASWATHLDHLRVVFHTLQINSLVAKQSKCSFGLTKISYLGHFISNKGIEVDPSKIDTIQLWPRPTSVKQVRGFLGLTGYYRRFIRNYAAIAGPLTDLLKKEAFLWTPSAEAAFIKLKQLLSSTPILKLPDFEKPFLLETDASGSGIGAILSQDNQPIAFFNQKLSPRMQQASAYQREMYAITQAVAKWRQYLLGCKFQVITDQQSLRNLKDQVIQTPDQHKWLEKLLGYDFDVIYRPGKHNGAADAISRVHSPAFLALYSQELSFLSELKSAISTDSALAPLIQQLHLAPADFPHYTFRDGLLFCHHRLVIPEVQSIRHQLLHEFHATPIGGHSGVNRTFHRLATNFYWKCMRADVHTFVTQCQVCQQMKSSCVSPGGLLQPLPIPDLVFESLAMDFITALPPSHGKTVIMVVVDRLSKYGHFIALPSSFTSSTVASIFVSEIIRLHGVPLNIVSDRDPRFMSDLWKELHRLQGTTLSFSTAYHPQTDGQTEALNKCLEMYLRCFVTDQPKEWVRFLPWAEFWYNTSFQTAAKMTPFEILYGRKPPSVSRFVKDSTGNSIIAAQLIERDAILQLLKTNLLKAQDRRTLAANKHRRDVQFQVGDWVYVKLQPFRQNSVRLQRHYKLGRRYFGPYQAVAELQEGQGGQLTLRPAKFSVY</sequence>
<proteinExistence type="predicted"/>
<dbReference type="GO" id="GO:0004523">
    <property type="term" value="F:RNA-DNA hybrid ribonuclease activity"/>
    <property type="evidence" value="ECO:0007669"/>
    <property type="project" value="UniProtKB-EC"/>
</dbReference>
<reference evidence="3" key="2">
    <citation type="submission" date="2020-06" db="EMBL/GenBank/DDBJ databases">
        <title>Helianthus annuus Genome sequencing and assembly Release 2.</title>
        <authorList>
            <person name="Gouzy J."/>
            <person name="Langlade N."/>
            <person name="Munos S."/>
        </authorList>
    </citation>
    <scope>NUCLEOTIDE SEQUENCE</scope>
    <source>
        <tissue evidence="3">Leaves</tissue>
    </source>
</reference>
<protein>
    <submittedName>
        <fullName evidence="3">Nucleotidyltransferase, Ribonuclease H</fullName>
        <ecNumber evidence="3">2.7.7.-</ecNumber>
        <ecNumber evidence="3">3.1.26.4</ecNumber>
    </submittedName>
</protein>
<dbReference type="InterPro" id="IPR050951">
    <property type="entry name" value="Retrovirus_Pol_polyprotein"/>
</dbReference>
<dbReference type="Gene3D" id="3.30.70.270">
    <property type="match status" value="2"/>
</dbReference>
<dbReference type="Gene3D" id="3.30.420.10">
    <property type="entry name" value="Ribonuclease H-like superfamily/Ribonuclease H"/>
    <property type="match status" value="1"/>
</dbReference>
<dbReference type="SUPFAM" id="SSF56672">
    <property type="entry name" value="DNA/RNA polymerases"/>
    <property type="match status" value="1"/>
</dbReference>
<dbReference type="Gene3D" id="3.10.20.370">
    <property type="match status" value="1"/>
</dbReference>
<dbReference type="CDD" id="cd09274">
    <property type="entry name" value="RNase_HI_RT_Ty3"/>
    <property type="match status" value="1"/>
</dbReference>
<dbReference type="PROSITE" id="PS50994">
    <property type="entry name" value="INTEGRASE"/>
    <property type="match status" value="1"/>
</dbReference>
<dbReference type="PANTHER" id="PTHR37984:SF5">
    <property type="entry name" value="PROTEIN NYNRIN-LIKE"/>
    <property type="match status" value="1"/>
</dbReference>
<dbReference type="Gramene" id="mRNA:HanXRQr2_Chr15g0681121">
    <property type="protein sequence ID" value="CDS:HanXRQr2_Chr15g0681121.1"/>
    <property type="gene ID" value="HanXRQr2_Chr15g0681121"/>
</dbReference>
<dbReference type="InterPro" id="IPR012337">
    <property type="entry name" value="RNaseH-like_sf"/>
</dbReference>
<dbReference type="FunFam" id="3.30.70.270:FF:000020">
    <property type="entry name" value="Transposon Tf2-6 polyprotein-like Protein"/>
    <property type="match status" value="1"/>
</dbReference>
<dbReference type="InterPro" id="IPR000477">
    <property type="entry name" value="RT_dom"/>
</dbReference>
<keyword evidence="1" id="KW-0511">Multifunctional enzyme</keyword>
<dbReference type="GO" id="GO:0016779">
    <property type="term" value="F:nucleotidyltransferase activity"/>
    <property type="evidence" value="ECO:0007669"/>
    <property type="project" value="UniProtKB-KW"/>
</dbReference>
<dbReference type="AlphaFoldDB" id="A0A9K3DXN9"/>
<name>A0A9K3DXN9_HELAN</name>
<dbReference type="InterPro" id="IPR001584">
    <property type="entry name" value="Integrase_cat-core"/>
</dbReference>
<dbReference type="EMBL" id="MNCJ02000330">
    <property type="protein sequence ID" value="KAF5763515.1"/>
    <property type="molecule type" value="Genomic_DNA"/>
</dbReference>
<gene>
    <name evidence="3" type="ORF">HanXRQr2_Chr15g0681121</name>
</gene>
<dbReference type="Pfam" id="PF17919">
    <property type="entry name" value="RT_RNaseH_2"/>
    <property type="match status" value="1"/>
</dbReference>
<evidence type="ECO:0000256" key="1">
    <source>
        <dbReference type="ARBA" id="ARBA00023268"/>
    </source>
</evidence>
<dbReference type="EC" id="2.7.7.-" evidence="3"/>
<evidence type="ECO:0000313" key="4">
    <source>
        <dbReference type="Proteomes" id="UP000215914"/>
    </source>
</evidence>
<dbReference type="InterPro" id="IPR041588">
    <property type="entry name" value="Integrase_H2C2"/>
</dbReference>
<keyword evidence="3" id="KW-0548">Nucleotidyltransferase</keyword>
<dbReference type="EC" id="3.1.26.4" evidence="3"/>
<dbReference type="SUPFAM" id="SSF53098">
    <property type="entry name" value="Ribonuclease H-like"/>
    <property type="match status" value="1"/>
</dbReference>